<dbReference type="AlphaFoldDB" id="A0A284RJ09"/>
<dbReference type="OrthoDB" id="3041432at2759"/>
<proteinExistence type="predicted"/>
<reference evidence="3" key="1">
    <citation type="journal article" date="2017" name="Nat. Ecol. Evol.">
        <title>Genome expansion and lineage-specific genetic innovations in the forest pathogenic fungi Armillaria.</title>
        <authorList>
            <person name="Sipos G."/>
            <person name="Prasanna A.N."/>
            <person name="Walter M.C."/>
            <person name="O'Connor E."/>
            <person name="Balint B."/>
            <person name="Krizsan K."/>
            <person name="Kiss B."/>
            <person name="Hess J."/>
            <person name="Varga T."/>
            <person name="Slot J."/>
            <person name="Riley R."/>
            <person name="Boka B."/>
            <person name="Rigling D."/>
            <person name="Barry K."/>
            <person name="Lee J."/>
            <person name="Mihaltcheva S."/>
            <person name="LaButti K."/>
            <person name="Lipzen A."/>
            <person name="Waldron R."/>
            <person name="Moloney N.M."/>
            <person name="Sperisen C."/>
            <person name="Kredics L."/>
            <person name="Vagvoelgyi C."/>
            <person name="Patrignani A."/>
            <person name="Fitzpatrick D."/>
            <person name="Nagy I."/>
            <person name="Doyle S."/>
            <person name="Anderson J.B."/>
            <person name="Grigoriev I.V."/>
            <person name="Gueldener U."/>
            <person name="Muensterkoetter M."/>
            <person name="Nagy L.G."/>
        </authorList>
    </citation>
    <scope>NUCLEOTIDE SEQUENCE [LARGE SCALE GENOMIC DNA]</scope>
    <source>
        <strain evidence="3">C18/9</strain>
    </source>
</reference>
<dbReference type="EMBL" id="FUEG01000009">
    <property type="protein sequence ID" value="SJL08740.1"/>
    <property type="molecule type" value="Genomic_DNA"/>
</dbReference>
<evidence type="ECO:0000256" key="1">
    <source>
        <dbReference type="SAM" id="SignalP"/>
    </source>
</evidence>
<evidence type="ECO:0008006" key="4">
    <source>
        <dbReference type="Google" id="ProtNLM"/>
    </source>
</evidence>
<keyword evidence="3" id="KW-1185">Reference proteome</keyword>
<name>A0A284RJ09_ARMOS</name>
<accession>A0A284RJ09</accession>
<dbReference type="Proteomes" id="UP000219338">
    <property type="component" value="Unassembled WGS sequence"/>
</dbReference>
<organism evidence="2 3">
    <name type="scientific">Armillaria ostoyae</name>
    <name type="common">Armillaria root rot fungus</name>
    <dbReference type="NCBI Taxonomy" id="47428"/>
    <lineage>
        <taxon>Eukaryota</taxon>
        <taxon>Fungi</taxon>
        <taxon>Dikarya</taxon>
        <taxon>Basidiomycota</taxon>
        <taxon>Agaricomycotina</taxon>
        <taxon>Agaricomycetes</taxon>
        <taxon>Agaricomycetidae</taxon>
        <taxon>Agaricales</taxon>
        <taxon>Marasmiineae</taxon>
        <taxon>Physalacriaceae</taxon>
        <taxon>Armillaria</taxon>
    </lineage>
</organism>
<keyword evidence="1" id="KW-0732">Signal</keyword>
<feature type="chain" id="PRO_5012289628" description="Hydrophobin" evidence="1">
    <location>
        <begin position="20"/>
        <end position="110"/>
    </location>
</feature>
<gene>
    <name evidence="2" type="ORF">ARMOST_12110</name>
</gene>
<sequence length="110" mass="10738">MNLLTSFLVLVVLPLQIIGQDSSSSESITVSLPPEVTSFLSSASISLPSSGVIPLFPSSLVSSISSVASAASTAGICISTSGCTNAALQNGVPGGMVIAGVGVGLLAMTV</sequence>
<feature type="signal peptide" evidence="1">
    <location>
        <begin position="1"/>
        <end position="19"/>
    </location>
</feature>
<evidence type="ECO:0000313" key="3">
    <source>
        <dbReference type="Proteomes" id="UP000219338"/>
    </source>
</evidence>
<evidence type="ECO:0000313" key="2">
    <source>
        <dbReference type="EMBL" id="SJL08740.1"/>
    </source>
</evidence>
<protein>
    <recommendedName>
        <fullName evidence="4">Hydrophobin</fullName>
    </recommendedName>
</protein>